<keyword evidence="2" id="KW-1185">Reference proteome</keyword>
<organism evidence="1 2">
    <name type="scientific">Rickenella mellea</name>
    <dbReference type="NCBI Taxonomy" id="50990"/>
    <lineage>
        <taxon>Eukaryota</taxon>
        <taxon>Fungi</taxon>
        <taxon>Dikarya</taxon>
        <taxon>Basidiomycota</taxon>
        <taxon>Agaricomycotina</taxon>
        <taxon>Agaricomycetes</taxon>
        <taxon>Hymenochaetales</taxon>
        <taxon>Rickenellaceae</taxon>
        <taxon>Rickenella</taxon>
    </lineage>
</organism>
<dbReference type="VEuPathDB" id="FungiDB:BD410DRAFT_847323"/>
<proteinExistence type="predicted"/>
<protein>
    <submittedName>
        <fullName evidence="1">Uncharacterized protein</fullName>
    </submittedName>
</protein>
<dbReference type="SUPFAM" id="SSF54001">
    <property type="entry name" value="Cysteine proteinases"/>
    <property type="match status" value="1"/>
</dbReference>
<dbReference type="Gene3D" id="1.10.418.20">
    <property type="match status" value="1"/>
</dbReference>
<dbReference type="Proteomes" id="UP000294933">
    <property type="component" value="Unassembled WGS sequence"/>
</dbReference>
<evidence type="ECO:0000313" key="1">
    <source>
        <dbReference type="EMBL" id="TDL13125.1"/>
    </source>
</evidence>
<gene>
    <name evidence="1" type="ORF">BD410DRAFT_847323</name>
</gene>
<dbReference type="EMBL" id="ML170969">
    <property type="protein sequence ID" value="TDL13125.1"/>
    <property type="molecule type" value="Genomic_DNA"/>
</dbReference>
<sequence length="164" mass="19268">MAIINPCSVWEPMENLNTTSYPIIVVADSVNPSAFEYPQFRHVRLWMYDLATNSTANPQRDYETLPKLARMKAPIQTNSHECGYHMLHNLRQIHENYKDILDMVHWDSSMDILPMDTLSEEEFNKLWRPDVFPFRKIALQKTLESMQDIRRARKCPRADVSALD</sequence>
<dbReference type="AlphaFoldDB" id="A0A4Y7PD03"/>
<name>A0A4Y7PD03_9AGAM</name>
<reference evidence="1 2" key="1">
    <citation type="submission" date="2018-06" db="EMBL/GenBank/DDBJ databases">
        <title>A transcriptomic atlas of mushroom development highlights an independent origin of complex multicellularity.</title>
        <authorList>
            <consortium name="DOE Joint Genome Institute"/>
            <person name="Krizsan K."/>
            <person name="Almasi E."/>
            <person name="Merenyi Z."/>
            <person name="Sahu N."/>
            <person name="Viragh M."/>
            <person name="Koszo T."/>
            <person name="Mondo S."/>
            <person name="Kiss B."/>
            <person name="Balint B."/>
            <person name="Kues U."/>
            <person name="Barry K."/>
            <person name="Hegedus J.C."/>
            <person name="Henrissat B."/>
            <person name="Johnson J."/>
            <person name="Lipzen A."/>
            <person name="Ohm R."/>
            <person name="Nagy I."/>
            <person name="Pangilinan J."/>
            <person name="Yan J."/>
            <person name="Xiong Y."/>
            <person name="Grigoriev I.V."/>
            <person name="Hibbett D.S."/>
            <person name="Nagy L.G."/>
        </authorList>
    </citation>
    <scope>NUCLEOTIDE SEQUENCE [LARGE SCALE GENOMIC DNA]</scope>
    <source>
        <strain evidence="1 2">SZMC22713</strain>
    </source>
</reference>
<evidence type="ECO:0000313" key="2">
    <source>
        <dbReference type="Proteomes" id="UP000294933"/>
    </source>
</evidence>
<accession>A0A4Y7PD03</accession>
<dbReference type="InterPro" id="IPR038765">
    <property type="entry name" value="Papain-like_cys_pep_sf"/>
</dbReference>